<keyword evidence="3" id="KW-0479">Metal-binding</keyword>
<evidence type="ECO:0000256" key="5">
    <source>
        <dbReference type="ARBA" id="ARBA00023004"/>
    </source>
</evidence>
<name>A0A2S7FAF9_CLOBU</name>
<keyword evidence="4" id="KW-0560">Oxidoreductase</keyword>
<dbReference type="SUPFAM" id="SSF56014">
    <property type="entry name" value="Nitrite and sulphite reductase 4Fe-4S domain-like"/>
    <property type="match status" value="2"/>
</dbReference>
<dbReference type="EMBL" id="LRDH01000107">
    <property type="protein sequence ID" value="PPV14731.1"/>
    <property type="molecule type" value="Genomic_DNA"/>
</dbReference>
<gene>
    <name evidence="9" type="ORF">AWN73_03180</name>
</gene>
<protein>
    <submittedName>
        <fullName evidence="9">Ferredoxin--nitrite reductase</fullName>
    </submittedName>
</protein>
<dbReference type="AlphaFoldDB" id="A0A2S7FAF9"/>
<dbReference type="GO" id="GO:0046872">
    <property type="term" value="F:metal ion binding"/>
    <property type="evidence" value="ECO:0007669"/>
    <property type="project" value="UniProtKB-KW"/>
</dbReference>
<dbReference type="Proteomes" id="UP000238081">
    <property type="component" value="Unassembled WGS sequence"/>
</dbReference>
<proteinExistence type="predicted"/>
<evidence type="ECO:0000313" key="9">
    <source>
        <dbReference type="EMBL" id="PPV14731.1"/>
    </source>
</evidence>
<dbReference type="PANTHER" id="PTHR32439:SF9">
    <property type="entry name" value="BLR3264 PROTEIN"/>
    <property type="match status" value="1"/>
</dbReference>
<keyword evidence="5" id="KW-0408">Iron</keyword>
<dbReference type="InterPro" id="IPR036136">
    <property type="entry name" value="Nit/Sulf_reduc_fer-like_dom_sf"/>
</dbReference>
<evidence type="ECO:0000259" key="7">
    <source>
        <dbReference type="Pfam" id="PF01077"/>
    </source>
</evidence>
<dbReference type="InterPro" id="IPR005117">
    <property type="entry name" value="NiRdtase/SiRdtase_haem-b_fer"/>
</dbReference>
<dbReference type="GO" id="GO:0016491">
    <property type="term" value="F:oxidoreductase activity"/>
    <property type="evidence" value="ECO:0007669"/>
    <property type="project" value="UniProtKB-KW"/>
</dbReference>
<keyword evidence="1" id="KW-0004">4Fe-4S</keyword>
<feature type="domain" description="Nitrite/Sulfite reductase ferredoxin-like" evidence="8">
    <location>
        <begin position="302"/>
        <end position="366"/>
    </location>
</feature>
<comment type="caution">
    <text evidence="9">The sequence shown here is derived from an EMBL/GenBank/DDBJ whole genome shotgun (WGS) entry which is preliminary data.</text>
</comment>
<evidence type="ECO:0000256" key="1">
    <source>
        <dbReference type="ARBA" id="ARBA00022485"/>
    </source>
</evidence>
<evidence type="ECO:0000256" key="3">
    <source>
        <dbReference type="ARBA" id="ARBA00022723"/>
    </source>
</evidence>
<keyword evidence="2" id="KW-0349">Heme</keyword>
<feature type="domain" description="Nitrite/sulphite reductase 4Fe-4S" evidence="7">
    <location>
        <begin position="118"/>
        <end position="269"/>
    </location>
</feature>
<dbReference type="PANTHER" id="PTHR32439">
    <property type="entry name" value="FERREDOXIN--NITRITE REDUCTASE, CHLOROPLASTIC"/>
    <property type="match status" value="1"/>
</dbReference>
<dbReference type="GO" id="GO:0051539">
    <property type="term" value="F:4 iron, 4 sulfur cluster binding"/>
    <property type="evidence" value="ECO:0007669"/>
    <property type="project" value="UniProtKB-KW"/>
</dbReference>
<keyword evidence="6" id="KW-0411">Iron-sulfur</keyword>
<organism evidence="9 10">
    <name type="scientific">Clostridium butyricum</name>
    <dbReference type="NCBI Taxonomy" id="1492"/>
    <lineage>
        <taxon>Bacteria</taxon>
        <taxon>Bacillati</taxon>
        <taxon>Bacillota</taxon>
        <taxon>Clostridia</taxon>
        <taxon>Eubacteriales</taxon>
        <taxon>Clostridiaceae</taxon>
        <taxon>Clostridium</taxon>
    </lineage>
</organism>
<sequence length="516" mass="58876">MNKLKDELIKEIEQFRELGHRFLNGDVSVMEFKHASGGMGAYAERSKNTFMVRLRIPSGITDINELRWVCKTAEKYGLEKIHFTTREAIQYHNLSIDDICDIMKEALEHNIYTRGAGGNFPRNVAMSPLAGVDKFEAFDVTPYALAVNNYFLQRITSYKLPRKIKVSFSSSNMDAGHCNITDLGFLAVTENNKEFFKVYLGGGLGQNPRVGIALGDLINPSEVLYYVEAMVQMFIAEGDYNNRAKARIRYILDRMGEEEFINCYKKHLSIIQEKEDLTLNLSPHTIKKEGIKTHLKNNRLIEQKQDGLYSVYFHPIGGQISVYILEKILNLIDGMKDISIRLTMTEGMYIRNLNGEEAEKLLNETKNLGGETHLEQSISCIGVPTCQIGLLESQKMLNQIIEYFKEKNYTKDVLPRIHISGCGNSCGIHEACLIGLTGKKKKVNDELQDTFEIHINGSFEEGSARLGKVYGQILAKEIPEFLYELSLLIEKKNINFHDFIDKYENELEDLIDKYKK</sequence>
<dbReference type="Pfam" id="PF01077">
    <property type="entry name" value="NIR_SIR"/>
    <property type="match status" value="1"/>
</dbReference>
<evidence type="ECO:0000256" key="4">
    <source>
        <dbReference type="ARBA" id="ARBA00023002"/>
    </source>
</evidence>
<dbReference type="GO" id="GO:0020037">
    <property type="term" value="F:heme binding"/>
    <property type="evidence" value="ECO:0007669"/>
    <property type="project" value="InterPro"/>
</dbReference>
<evidence type="ECO:0000259" key="8">
    <source>
        <dbReference type="Pfam" id="PF03460"/>
    </source>
</evidence>
<accession>A0A2S7FAF9</accession>
<dbReference type="InterPro" id="IPR045854">
    <property type="entry name" value="NO2/SO3_Rdtase_4Fe4S_sf"/>
</dbReference>
<evidence type="ECO:0000256" key="2">
    <source>
        <dbReference type="ARBA" id="ARBA00022617"/>
    </source>
</evidence>
<dbReference type="InterPro" id="IPR051329">
    <property type="entry name" value="NIR_SIR_4Fe-4S"/>
</dbReference>
<dbReference type="RefSeq" id="WP_043663153.1">
    <property type="nucleotide sequence ID" value="NZ_JSEG01000006.1"/>
</dbReference>
<evidence type="ECO:0000256" key="6">
    <source>
        <dbReference type="ARBA" id="ARBA00023014"/>
    </source>
</evidence>
<dbReference type="InterPro" id="IPR006067">
    <property type="entry name" value="NO2/SO3_Rdtase_4Fe4S_dom"/>
</dbReference>
<dbReference type="Gene3D" id="3.30.413.10">
    <property type="entry name" value="Sulfite Reductase Hemoprotein, domain 1"/>
    <property type="match status" value="2"/>
</dbReference>
<feature type="domain" description="Nitrite/Sulfite reductase ferredoxin-like" evidence="8">
    <location>
        <begin position="44"/>
        <end position="108"/>
    </location>
</feature>
<dbReference type="SUPFAM" id="SSF55124">
    <property type="entry name" value="Nitrite/Sulfite reductase N-terminal domain-like"/>
    <property type="match status" value="2"/>
</dbReference>
<dbReference type="Gene3D" id="3.90.480.10">
    <property type="entry name" value="Sulfite Reductase Hemoprotein,Domain 2"/>
    <property type="match status" value="1"/>
</dbReference>
<evidence type="ECO:0000313" key="10">
    <source>
        <dbReference type="Proteomes" id="UP000238081"/>
    </source>
</evidence>
<dbReference type="Pfam" id="PF03460">
    <property type="entry name" value="NIR_SIR_ferr"/>
    <property type="match status" value="2"/>
</dbReference>
<reference evidence="9 10" key="1">
    <citation type="submission" date="2016-01" db="EMBL/GenBank/DDBJ databases">
        <title>Characterization of the Clostridium difficile lineages that are prevalent in Hong Kong and China.</title>
        <authorList>
            <person name="Kwok J.S.-L."/>
            <person name="Lam W.-Y."/>
            <person name="Ip M."/>
            <person name="Chan T.-F."/>
            <person name="Hawkey P.M."/>
            <person name="Tsui S.K.-W."/>
        </authorList>
    </citation>
    <scope>NUCLEOTIDE SEQUENCE [LARGE SCALE GENOMIC DNA]</scope>
    <source>
        <strain evidence="9 10">300064</strain>
    </source>
</reference>